<dbReference type="AlphaFoldDB" id="A0A3M7PE72"/>
<dbReference type="Proteomes" id="UP000276133">
    <property type="component" value="Unassembled WGS sequence"/>
</dbReference>
<dbReference type="EMBL" id="REGN01011463">
    <property type="protein sequence ID" value="RMZ97352.1"/>
    <property type="molecule type" value="Genomic_DNA"/>
</dbReference>
<reference evidence="2 3" key="1">
    <citation type="journal article" date="2018" name="Sci. Rep.">
        <title>Genomic signatures of local adaptation to the degree of environmental predictability in rotifers.</title>
        <authorList>
            <person name="Franch-Gras L."/>
            <person name="Hahn C."/>
            <person name="Garcia-Roger E.M."/>
            <person name="Carmona M.J."/>
            <person name="Serra M."/>
            <person name="Gomez A."/>
        </authorList>
    </citation>
    <scope>NUCLEOTIDE SEQUENCE [LARGE SCALE GENOMIC DNA]</scope>
    <source>
        <strain evidence="2">HYR1</strain>
    </source>
</reference>
<gene>
    <name evidence="2" type="ORF">BpHYR1_053533</name>
</gene>
<organism evidence="2 3">
    <name type="scientific">Brachionus plicatilis</name>
    <name type="common">Marine rotifer</name>
    <name type="synonym">Brachionus muelleri</name>
    <dbReference type="NCBI Taxonomy" id="10195"/>
    <lineage>
        <taxon>Eukaryota</taxon>
        <taxon>Metazoa</taxon>
        <taxon>Spiralia</taxon>
        <taxon>Gnathifera</taxon>
        <taxon>Rotifera</taxon>
        <taxon>Eurotatoria</taxon>
        <taxon>Monogononta</taxon>
        <taxon>Pseudotrocha</taxon>
        <taxon>Ploima</taxon>
        <taxon>Brachionidae</taxon>
        <taxon>Brachionus</taxon>
    </lineage>
</organism>
<evidence type="ECO:0000313" key="2">
    <source>
        <dbReference type="EMBL" id="RMZ97352.1"/>
    </source>
</evidence>
<proteinExistence type="predicted"/>
<protein>
    <submittedName>
        <fullName evidence="2">Uncharacterized protein</fullName>
    </submittedName>
</protein>
<accession>A0A3M7PE72</accession>
<feature type="region of interest" description="Disordered" evidence="1">
    <location>
        <begin position="38"/>
        <end position="65"/>
    </location>
</feature>
<comment type="caution">
    <text evidence="2">The sequence shown here is derived from an EMBL/GenBank/DDBJ whole genome shotgun (WGS) entry which is preliminary data.</text>
</comment>
<evidence type="ECO:0000256" key="1">
    <source>
        <dbReference type="SAM" id="MobiDB-lite"/>
    </source>
</evidence>
<evidence type="ECO:0000313" key="3">
    <source>
        <dbReference type="Proteomes" id="UP000276133"/>
    </source>
</evidence>
<name>A0A3M7PE72_BRAPC</name>
<keyword evidence="3" id="KW-1185">Reference proteome</keyword>
<sequence length="95" mass="10208">MLHSSNVLDLICTPFTRTLVAKLTGVYEATRRLSLSRAATGKERVTTKSGGRPRRALGDACGRPVPNRSGAGPVRAFVRRAVANRDVAAPFWACV</sequence>